<feature type="transmembrane region" description="Helical" evidence="7">
    <location>
        <begin position="1017"/>
        <end position="1043"/>
    </location>
</feature>
<dbReference type="PANTHER" id="PTHR30572:SF4">
    <property type="entry name" value="ABC TRANSPORTER PERMEASE YTRF"/>
    <property type="match status" value="1"/>
</dbReference>
<dbReference type="GO" id="GO:0022857">
    <property type="term" value="F:transmembrane transporter activity"/>
    <property type="evidence" value="ECO:0007669"/>
    <property type="project" value="TreeGrafter"/>
</dbReference>
<dbReference type="InterPro" id="IPR050250">
    <property type="entry name" value="Macrolide_Exporter_MacB"/>
</dbReference>
<evidence type="ECO:0000256" key="6">
    <source>
        <dbReference type="ARBA" id="ARBA00038076"/>
    </source>
</evidence>
<dbReference type="Proteomes" id="UP000244201">
    <property type="component" value="Chromosome"/>
</dbReference>
<feature type="transmembrane region" description="Helical" evidence="7">
    <location>
        <begin position="471"/>
        <end position="496"/>
    </location>
</feature>
<proteinExistence type="inferred from homology"/>
<reference evidence="9 10" key="1">
    <citation type="submission" date="2018-01" db="EMBL/GenBank/DDBJ databases">
        <title>Complete genome sequence of Streptomyces lunaelactis MM109T, a Ferroverdin A producer isolated from cave moonmilk deposits.</title>
        <authorList>
            <person name="Naome A."/>
            <person name="Martinet L."/>
            <person name="Maciejewska M."/>
            <person name="Anderssen S."/>
            <person name="Adam D."/>
            <person name="Tenconi E."/>
            <person name="Deflandre B."/>
            <person name="Arguelles-Arias A."/>
            <person name="Calusinska M."/>
            <person name="Copieters W."/>
            <person name="Karim L."/>
            <person name="Hanikenne M."/>
            <person name="Baurain D."/>
            <person name="van Wezel G."/>
            <person name="Smargiasso N."/>
            <person name="de Pauw E."/>
            <person name="Delfosse P."/>
            <person name="Rigali S."/>
        </authorList>
    </citation>
    <scope>NUCLEOTIDE SEQUENCE [LARGE SCALE GENOMIC DNA]</scope>
    <source>
        <strain evidence="9 10">MM109</strain>
    </source>
</reference>
<feature type="transmembrane region" description="Helical" evidence="7">
    <location>
        <begin position="298"/>
        <end position="320"/>
    </location>
</feature>
<feature type="transmembrane region" description="Helical" evidence="7">
    <location>
        <begin position="434"/>
        <end position="451"/>
    </location>
</feature>
<feature type="domain" description="ABC3 transporter permease C-terminal" evidence="8">
    <location>
        <begin position="299"/>
        <end position="414"/>
    </location>
</feature>
<evidence type="ECO:0000313" key="9">
    <source>
        <dbReference type="EMBL" id="AVZ73073.1"/>
    </source>
</evidence>
<dbReference type="EMBL" id="CP026304">
    <property type="protein sequence ID" value="AVZ73073.1"/>
    <property type="molecule type" value="Genomic_DNA"/>
</dbReference>
<evidence type="ECO:0000313" key="10">
    <source>
        <dbReference type="Proteomes" id="UP000244201"/>
    </source>
</evidence>
<dbReference type="GeneID" id="55656304"/>
<keyword evidence="10" id="KW-1185">Reference proteome</keyword>
<feature type="transmembrane region" description="Helical" evidence="7">
    <location>
        <begin position="973"/>
        <end position="997"/>
    </location>
</feature>
<protein>
    <submittedName>
        <fullName evidence="9">Peptide ABC transporter permease</fullName>
    </submittedName>
</protein>
<keyword evidence="5 7" id="KW-0472">Membrane</keyword>
<keyword evidence="3 7" id="KW-0812">Transmembrane</keyword>
<evidence type="ECO:0000256" key="7">
    <source>
        <dbReference type="SAM" id="Phobius"/>
    </source>
</evidence>
<feature type="transmembrane region" description="Helical" evidence="7">
    <location>
        <begin position="341"/>
        <end position="363"/>
    </location>
</feature>
<comment type="subcellular location">
    <subcellularLocation>
        <location evidence="1">Cell membrane</location>
        <topology evidence="1">Multi-pass membrane protein</topology>
    </subcellularLocation>
</comment>
<dbReference type="GO" id="GO:0005886">
    <property type="term" value="C:plasma membrane"/>
    <property type="evidence" value="ECO:0007669"/>
    <property type="project" value="UniProtKB-SubCell"/>
</dbReference>
<keyword evidence="4 7" id="KW-1133">Transmembrane helix</keyword>
<gene>
    <name evidence="9" type="ORF">SLUN_13620</name>
</gene>
<dbReference type="InterPro" id="IPR003838">
    <property type="entry name" value="ABC3_permease_C"/>
</dbReference>
<accession>A0A2R4T1R1</accession>
<evidence type="ECO:0000256" key="1">
    <source>
        <dbReference type="ARBA" id="ARBA00004651"/>
    </source>
</evidence>
<evidence type="ECO:0000256" key="4">
    <source>
        <dbReference type="ARBA" id="ARBA00022989"/>
    </source>
</evidence>
<feature type="transmembrane region" description="Helical" evidence="7">
    <location>
        <begin position="1073"/>
        <end position="1093"/>
    </location>
</feature>
<name>A0A2R4T1R1_9ACTN</name>
<organism evidence="9 10">
    <name type="scientific">Streptomyces lunaelactis</name>
    <dbReference type="NCBI Taxonomy" id="1535768"/>
    <lineage>
        <taxon>Bacteria</taxon>
        <taxon>Bacillati</taxon>
        <taxon>Actinomycetota</taxon>
        <taxon>Actinomycetes</taxon>
        <taxon>Kitasatosporales</taxon>
        <taxon>Streptomycetaceae</taxon>
        <taxon>Streptomyces</taxon>
    </lineage>
</organism>
<dbReference type="Pfam" id="PF02687">
    <property type="entry name" value="FtsX"/>
    <property type="match status" value="2"/>
</dbReference>
<evidence type="ECO:0000256" key="5">
    <source>
        <dbReference type="ARBA" id="ARBA00023136"/>
    </source>
</evidence>
<feature type="domain" description="ABC3 transporter permease C-terminal" evidence="8">
    <location>
        <begin position="977"/>
        <end position="1094"/>
    </location>
</feature>
<feature type="transmembrane region" description="Helical" evidence="7">
    <location>
        <begin position="533"/>
        <end position="553"/>
    </location>
</feature>
<sequence>MTRFVLLRVGAHRLLLAAALLAVLLTASVLSALAAFSGSIGDAALRHTLRTRDAASVALTVTTGHVPSDKRESADRAAERGARRTFDGLPVTVRKLESSGPYALPRTLQPPAARAGYPDLTHIAVLDRSRIRLTQGTWPAAGGAGPLQVALPETAAQQLKLKPGARLALTDRLTDDPLTVTVSGLYRAAEPTDPYWQLDSLNGRGVRKVVFTTYGPLLCDPAVLSSGRIPTSQTSWLATADFHGVGTDRIDTLRTAASSGPKTLAADPVFAGDARATTALPVVLDRTERALLVSRSTLMIVAVQLVLLAAYALLLVSRLLSTERAGETDLLRARGGSRRRIASLAAIEALLLAVPAAVCAPLLSGPLTGLLADRSSLGDIGVGLGGSPTGSVWLVGAAVALACAAAVVAPALASAGAPRFRRGRAAALPAPVRAGADVGLLVVAAVAYWQLDRQTRASGAGALSGDREGDLGIDPLLVAAPALALLAGTVLTLRLLPPAARLAERRAAGGRGLSAALAGWQFSRRPLRGAGPVLLLVLAVAMGMLAIGQSASWERSQDDQADFRTGAAVRMIGTDISEPGRAGVFAALPGVRDAAPVHRGTMELSGGRTATVLAVDTAHAGERLLLRDDLSDEPTRKVLGAITPPKTGRPGLLLPDSARRLGLDLRLRAEGTADSTSPSGTAPKVTAVLEDRYGLSYRIVLGELPADGRGRLLTLDLAAAGGGRGTPAGPLALTAIRLDTQQPVKSAESHRLSVGGLRSFDERGAEQPVAVPAGFGWQGELVTTGTEPEVGPVGLSPAASARTPLSVGYDTGAGLADPDGSRSAVDISVRVTAKLPRAPEPTAVATDGFLRAAGAKTGDRIVVTLAGESLDVRIVKAVRAIPATGAETPGASSNATGDALLLDLRAVNQVLAHRAGAAVTPNEWLISADPGRAGEVAAALRARPDVDPAQVLVRDEAADELLSDPLGSGSQSALTAVAVAAAALAAVGFAVSAAGSLRERTAEFAVLRALGAPRRRLARLIAAEQGLLVGIGLLVGLALGAVLTRAVVPLVVLTGQAARPVPPVLVELPAGQVAALLAGVAALPLLTVAAIALRRADPAVGLRHQGDN</sequence>
<evidence type="ECO:0000256" key="2">
    <source>
        <dbReference type="ARBA" id="ARBA00022475"/>
    </source>
</evidence>
<dbReference type="RefSeq" id="WP_108148750.1">
    <property type="nucleotide sequence ID" value="NZ_CP026304.1"/>
</dbReference>
<comment type="similarity">
    <text evidence="6">Belongs to the ABC-4 integral membrane protein family.</text>
</comment>
<evidence type="ECO:0000259" key="8">
    <source>
        <dbReference type="Pfam" id="PF02687"/>
    </source>
</evidence>
<feature type="transmembrane region" description="Helical" evidence="7">
    <location>
        <begin position="392"/>
        <end position="413"/>
    </location>
</feature>
<dbReference type="KEGG" id="slk:SLUN_13620"/>
<dbReference type="OrthoDB" id="5101691at2"/>
<evidence type="ECO:0000256" key="3">
    <source>
        <dbReference type="ARBA" id="ARBA00022692"/>
    </source>
</evidence>
<keyword evidence="2" id="KW-1003">Cell membrane</keyword>
<dbReference type="PANTHER" id="PTHR30572">
    <property type="entry name" value="MEMBRANE COMPONENT OF TRANSPORTER-RELATED"/>
    <property type="match status" value="1"/>
</dbReference>
<dbReference type="AlphaFoldDB" id="A0A2R4T1R1"/>